<sequence>MDAEQPAGHQPARGKGRLRSSRLAPWPAGVEVLPPPEGLEPGYVAVSLVPIPASGYRRATYQRCMQKCLQDQIGRNVHAYVDDVVVKTKETTTLLDDLRETFTNLRRFRMKLNPAKCTFGVPSGQLLGYLVSQRGIEANPDKISALEKMELPQCLKDVRFWLWPP</sequence>
<proteinExistence type="predicted"/>
<keyword evidence="4" id="KW-1185">Reference proteome</keyword>
<dbReference type="InterPro" id="IPR053134">
    <property type="entry name" value="RNA-dir_DNA_polymerase"/>
</dbReference>
<dbReference type="EMBL" id="JAUUTY010000003">
    <property type="protein sequence ID" value="KAK1667178.1"/>
    <property type="molecule type" value="Genomic_DNA"/>
</dbReference>
<dbReference type="Proteomes" id="UP001231189">
    <property type="component" value="Unassembled WGS sequence"/>
</dbReference>
<dbReference type="SUPFAM" id="SSF56672">
    <property type="entry name" value="DNA/RNA polymerases"/>
    <property type="match status" value="1"/>
</dbReference>
<dbReference type="PANTHER" id="PTHR24559">
    <property type="entry name" value="TRANSPOSON TY3-I GAG-POL POLYPROTEIN"/>
    <property type="match status" value="1"/>
</dbReference>
<gene>
    <name evidence="3" type="ORF">QYE76_055337</name>
</gene>
<evidence type="ECO:0000256" key="1">
    <source>
        <dbReference type="SAM" id="MobiDB-lite"/>
    </source>
</evidence>
<reference evidence="3" key="1">
    <citation type="submission" date="2023-07" db="EMBL/GenBank/DDBJ databases">
        <title>A chromosome-level genome assembly of Lolium multiflorum.</title>
        <authorList>
            <person name="Chen Y."/>
            <person name="Copetti D."/>
            <person name="Kolliker R."/>
            <person name="Studer B."/>
        </authorList>
    </citation>
    <scope>NUCLEOTIDE SEQUENCE</scope>
    <source>
        <strain evidence="3">02402/16</strain>
        <tissue evidence="3">Leaf</tissue>
    </source>
</reference>
<accession>A0AAD8WNV9</accession>
<dbReference type="AlphaFoldDB" id="A0AAD8WNV9"/>
<comment type="caution">
    <text evidence="3">The sequence shown here is derived from an EMBL/GenBank/DDBJ whole genome shotgun (WGS) entry which is preliminary data.</text>
</comment>
<feature type="domain" description="Reverse transcriptase" evidence="2">
    <location>
        <begin position="60"/>
        <end position="129"/>
    </location>
</feature>
<dbReference type="InterPro" id="IPR000477">
    <property type="entry name" value="RT_dom"/>
</dbReference>
<dbReference type="InterPro" id="IPR043502">
    <property type="entry name" value="DNA/RNA_pol_sf"/>
</dbReference>
<evidence type="ECO:0000313" key="4">
    <source>
        <dbReference type="Proteomes" id="UP001231189"/>
    </source>
</evidence>
<protein>
    <recommendedName>
        <fullName evidence="2">Reverse transcriptase domain-containing protein</fullName>
    </recommendedName>
</protein>
<dbReference type="PANTHER" id="PTHR24559:SF444">
    <property type="entry name" value="REVERSE TRANSCRIPTASE DOMAIN-CONTAINING PROTEIN"/>
    <property type="match status" value="1"/>
</dbReference>
<evidence type="ECO:0000259" key="2">
    <source>
        <dbReference type="Pfam" id="PF00078"/>
    </source>
</evidence>
<dbReference type="CDD" id="cd01647">
    <property type="entry name" value="RT_LTR"/>
    <property type="match status" value="1"/>
</dbReference>
<dbReference type="Pfam" id="PF00078">
    <property type="entry name" value="RVT_1"/>
    <property type="match status" value="1"/>
</dbReference>
<feature type="region of interest" description="Disordered" evidence="1">
    <location>
        <begin position="1"/>
        <end position="20"/>
    </location>
</feature>
<organism evidence="3 4">
    <name type="scientific">Lolium multiflorum</name>
    <name type="common">Italian ryegrass</name>
    <name type="synonym">Lolium perenne subsp. multiflorum</name>
    <dbReference type="NCBI Taxonomy" id="4521"/>
    <lineage>
        <taxon>Eukaryota</taxon>
        <taxon>Viridiplantae</taxon>
        <taxon>Streptophyta</taxon>
        <taxon>Embryophyta</taxon>
        <taxon>Tracheophyta</taxon>
        <taxon>Spermatophyta</taxon>
        <taxon>Magnoliopsida</taxon>
        <taxon>Liliopsida</taxon>
        <taxon>Poales</taxon>
        <taxon>Poaceae</taxon>
        <taxon>BOP clade</taxon>
        <taxon>Pooideae</taxon>
        <taxon>Poodae</taxon>
        <taxon>Poeae</taxon>
        <taxon>Poeae Chloroplast Group 2 (Poeae type)</taxon>
        <taxon>Loliodinae</taxon>
        <taxon>Loliinae</taxon>
        <taxon>Lolium</taxon>
    </lineage>
</organism>
<evidence type="ECO:0000313" key="3">
    <source>
        <dbReference type="EMBL" id="KAK1667178.1"/>
    </source>
</evidence>
<dbReference type="Gene3D" id="3.30.70.270">
    <property type="match status" value="1"/>
</dbReference>
<name>A0AAD8WNV9_LOLMU</name>
<dbReference type="InterPro" id="IPR043128">
    <property type="entry name" value="Rev_trsase/Diguanyl_cyclase"/>
</dbReference>